<feature type="zinc finger region" description="C3H1-type" evidence="2">
    <location>
        <begin position="8"/>
        <end position="35"/>
    </location>
</feature>
<keyword evidence="2" id="KW-0479">Metal-binding</keyword>
<keyword evidence="1" id="KW-0347">Helicase</keyword>
<keyword evidence="1" id="KW-0378">Hydrolase</keyword>
<accession>A0A9W9VWG1</accession>
<protein>
    <recommendedName>
        <fullName evidence="4">C3H1-type domain-containing protein</fullName>
    </recommendedName>
</protein>
<keyword evidence="6" id="KW-1185">Reference proteome</keyword>
<keyword evidence="1" id="KW-0547">Nucleotide-binding</keyword>
<dbReference type="CDD" id="cd18808">
    <property type="entry name" value="SF1_C_Upf1"/>
    <property type="match status" value="1"/>
</dbReference>
<feature type="compositionally biased region" description="Polar residues" evidence="3">
    <location>
        <begin position="48"/>
        <end position="59"/>
    </location>
</feature>
<evidence type="ECO:0000256" key="3">
    <source>
        <dbReference type="SAM" id="MobiDB-lite"/>
    </source>
</evidence>
<dbReference type="CDD" id="cd17936">
    <property type="entry name" value="EEXXEc_NFX1"/>
    <property type="match status" value="1"/>
</dbReference>
<dbReference type="Pfam" id="PF13086">
    <property type="entry name" value="AAA_11"/>
    <property type="match status" value="1"/>
</dbReference>
<keyword evidence="2" id="KW-0863">Zinc-finger</keyword>
<dbReference type="AlphaFoldDB" id="A0A9W9VWG1"/>
<dbReference type="SUPFAM" id="SSF52540">
    <property type="entry name" value="P-loop containing nucleoside triphosphate hydrolases"/>
    <property type="match status" value="1"/>
</dbReference>
<dbReference type="GO" id="GO:0004386">
    <property type="term" value="F:helicase activity"/>
    <property type="evidence" value="ECO:0007669"/>
    <property type="project" value="InterPro"/>
</dbReference>
<proteinExistence type="predicted"/>
<dbReference type="PROSITE" id="PS50103">
    <property type="entry name" value="ZF_C3H1"/>
    <property type="match status" value="1"/>
</dbReference>
<dbReference type="InterPro" id="IPR045055">
    <property type="entry name" value="DNA2/NAM7-like"/>
</dbReference>
<dbReference type="OrthoDB" id="2423195at2759"/>
<evidence type="ECO:0000259" key="4">
    <source>
        <dbReference type="PROSITE" id="PS50103"/>
    </source>
</evidence>
<dbReference type="InterPro" id="IPR027417">
    <property type="entry name" value="P-loop_NTPase"/>
</dbReference>
<name>A0A9W9VWG1_9EURO</name>
<evidence type="ECO:0000256" key="1">
    <source>
        <dbReference type="ARBA" id="ARBA00022806"/>
    </source>
</evidence>
<dbReference type="PANTHER" id="PTHR10887:SF445">
    <property type="entry name" value="NFX1-TYPE ZINC FINGER-CONTAINING PROTEIN 1"/>
    <property type="match status" value="1"/>
</dbReference>
<reference evidence="5" key="1">
    <citation type="submission" date="2022-11" db="EMBL/GenBank/DDBJ databases">
        <authorList>
            <person name="Petersen C."/>
        </authorList>
    </citation>
    <scope>NUCLEOTIDE SEQUENCE</scope>
    <source>
        <strain evidence="5">IBT 29864</strain>
    </source>
</reference>
<dbReference type="GeneID" id="81433807"/>
<reference evidence="5" key="2">
    <citation type="journal article" date="2023" name="IMA Fungus">
        <title>Comparative genomic study of the Penicillium genus elucidates a diverse pangenome and 15 lateral gene transfer events.</title>
        <authorList>
            <person name="Petersen C."/>
            <person name="Sorensen T."/>
            <person name="Nielsen M.R."/>
            <person name="Sondergaard T.E."/>
            <person name="Sorensen J.L."/>
            <person name="Fitzpatrick D.A."/>
            <person name="Frisvad J.C."/>
            <person name="Nielsen K.L."/>
        </authorList>
    </citation>
    <scope>NUCLEOTIDE SEQUENCE</scope>
    <source>
        <strain evidence="5">IBT 29864</strain>
    </source>
</reference>
<dbReference type="GO" id="GO:0008270">
    <property type="term" value="F:zinc ion binding"/>
    <property type="evidence" value="ECO:0007669"/>
    <property type="project" value="UniProtKB-KW"/>
</dbReference>
<evidence type="ECO:0000256" key="2">
    <source>
        <dbReference type="PROSITE-ProRule" id="PRU00723"/>
    </source>
</evidence>
<evidence type="ECO:0000313" key="5">
    <source>
        <dbReference type="EMBL" id="KAJ5390631.1"/>
    </source>
</evidence>
<evidence type="ECO:0000313" key="6">
    <source>
        <dbReference type="Proteomes" id="UP001147782"/>
    </source>
</evidence>
<gene>
    <name evidence="5" type="ORF">N7496_001699</name>
</gene>
<dbReference type="Pfam" id="PF13087">
    <property type="entry name" value="AAA_12"/>
    <property type="match status" value="1"/>
</dbReference>
<dbReference type="Gene3D" id="3.40.50.300">
    <property type="entry name" value="P-loop containing nucleotide triphosphate hydrolases"/>
    <property type="match status" value="2"/>
</dbReference>
<keyword evidence="2" id="KW-0862">Zinc</keyword>
<dbReference type="GO" id="GO:0031380">
    <property type="term" value="C:nuclear RNA-directed RNA polymerase complex"/>
    <property type="evidence" value="ECO:0007669"/>
    <property type="project" value="TreeGrafter"/>
</dbReference>
<feature type="domain" description="C3H1-type" evidence="4">
    <location>
        <begin position="8"/>
        <end position="35"/>
    </location>
</feature>
<dbReference type="RefSeq" id="XP_056561359.1">
    <property type="nucleotide sequence ID" value="XM_056694630.1"/>
</dbReference>
<dbReference type="InterPro" id="IPR041679">
    <property type="entry name" value="DNA2/NAM7-like_C"/>
</dbReference>
<sequence length="1220" mass="137042">MVMINAETDSNSECFEFARAGNCKRKKCKFLHLTPGSDQARPPGEPTQRGNSNNSGRQRILSNSERELQEWKRGIPSNSTPLYLLHIKLKHFFQEARRLLDADAAVLQAVVKTLADEDGLRCIRELVERDFGAISNTLKGTVFSSQVLPFLETVTHPNVLSSLVLESSVGTIYNVLFGLSGGRAGKFLDFIGDAISREAVGEFKFRELEVSLLFFSLLVDLNGYLQFFSRLVDLNSTALIQEHLYAQAKKFDAELGLAMANRGTDSMLHRAQAYLERLQRRLSVGQSLPVNFPDHEAMNPVTTAAFNPLRDNPGGRHDNDHDYSCEIKIMPTVQEIQSTSIEYLPVIDPTQWHIDGLDGLIDRNFRLLREDTVGQLRDAVHQFLRQLSLNRFSKSSIRKNVYRDANITKIHFDSISGIQFELTFPQLASLKGKSTHQIETWWQDSKHLQPGALVCLVTHQDEVLFCTVAENNLPKKSKDSRFYEPRDLSRRVMVERPQIRFGSLKSGGFQRDKLEIYLGPKIPASLVEFPGVLLAAFEPTLQALKQMKSTGNVSFSELLVAWNGESSSSNLVNPPVYSLAPGFAFNLRCLMSNGADFHVRPDQPVDFQVLSENSSLDKSQGKTLVHCLQRKLALIQGPPGIGKSYTGIALIKVLLANSRHQKASPGPIICVTFTNHALDQLLEALVDKKITKNLVRIGSQSKSASLAPFNLSSIAGEARRTKLEKDLEACEKEFHSLGLKPDLDDRLVPHIHEYYPDHYQQLFGMDDEGAQIVTSSRPSSAIKYWIDAGISSTTPPRAVRELRNTKVFDMSQEERRILHREWNNELERDIHGQVVYISRLHAQARSRLDNSRDEYHLRCLAKADVVGMTTTGLARRLNMLRKLQCKVMLCEEAGEVLELHLLTAFLPSVEHAILIGDHQQLSPKIANYELSRSNHQGGSQYSLDLSLFERLVDSGETSTSSPLACGLPYSTLKTQRRMHPSIAQLIRETLYPNLEDSQSVSDYPKVTGMRRRLFWLDHRVPENDSSEADGNDTSHWNRYEIDMTLALVNHLVQHGKYMEQDIAVLTPYLGQFHRLRQRLGTSYALMLGERDQEDPKNASSVIKASLLRVLRVATVDNFQGEEAKIFVISLVRMSRSLMTSYDSPPKAAAICDVTNVSHVDMHVCRKATLASFMTPFSAWNHARDHAKGAHTHVQNVVVILARTSAMSISSRKTGYSSVGI</sequence>
<dbReference type="InterPro" id="IPR047187">
    <property type="entry name" value="SF1_C_Upf1"/>
</dbReference>
<comment type="caution">
    <text evidence="5">The sequence shown here is derived from an EMBL/GenBank/DDBJ whole genome shotgun (WGS) entry which is preliminary data.</text>
</comment>
<keyword evidence="1" id="KW-0067">ATP-binding</keyword>
<dbReference type="GO" id="GO:0031048">
    <property type="term" value="P:regulatory ncRNA-mediated heterochromatin formation"/>
    <property type="evidence" value="ECO:0007669"/>
    <property type="project" value="TreeGrafter"/>
</dbReference>
<organism evidence="5 6">
    <name type="scientific">Penicillium cataractarum</name>
    <dbReference type="NCBI Taxonomy" id="2100454"/>
    <lineage>
        <taxon>Eukaryota</taxon>
        <taxon>Fungi</taxon>
        <taxon>Dikarya</taxon>
        <taxon>Ascomycota</taxon>
        <taxon>Pezizomycotina</taxon>
        <taxon>Eurotiomycetes</taxon>
        <taxon>Eurotiomycetidae</taxon>
        <taxon>Eurotiales</taxon>
        <taxon>Aspergillaceae</taxon>
        <taxon>Penicillium</taxon>
    </lineage>
</organism>
<dbReference type="InterPro" id="IPR041677">
    <property type="entry name" value="DNA2/NAM7_AAA_11"/>
</dbReference>
<feature type="region of interest" description="Disordered" evidence="3">
    <location>
        <begin position="34"/>
        <end position="59"/>
    </location>
</feature>
<dbReference type="PANTHER" id="PTHR10887">
    <property type="entry name" value="DNA2/NAM7 HELICASE FAMILY"/>
    <property type="match status" value="1"/>
</dbReference>
<dbReference type="Proteomes" id="UP001147782">
    <property type="component" value="Unassembled WGS sequence"/>
</dbReference>
<dbReference type="InterPro" id="IPR000571">
    <property type="entry name" value="Znf_CCCH"/>
</dbReference>
<dbReference type="EMBL" id="JAPZBS010000001">
    <property type="protein sequence ID" value="KAJ5390631.1"/>
    <property type="molecule type" value="Genomic_DNA"/>
</dbReference>